<gene>
    <name evidence="2" type="ORF">LEL_00655</name>
</gene>
<name>A0A168K0X8_CORDF</name>
<dbReference type="AlphaFoldDB" id="A0A168K0X8"/>
<dbReference type="Proteomes" id="UP000076881">
    <property type="component" value="Unassembled WGS sequence"/>
</dbReference>
<sequence>MNQIYGSALQGYGGAAASAVPTGEFTNGHPLTAWRSPLEEVEVDAMGSSSWQGGQMPAGAHFAPSPASTETSTGGTRPARKHRRRLEGGVEFAVHTKPAPGGLGRVLDQKRVRLDRQRMARGSGAGQGAGQGEGAGQRQAIPYTKGVAHQQVSITASAQVAEPQAAGRVPDADRAARSNARIEEAGRLVVSDEEEMDWISDEEEKEAARDCSQVVDSSSGLEPVREGDRAEPTPAHVPAEIGATGPGLTSSTSNCIPPTGDPSSGESNRDGPGAAQLQPTNPDLDLATASSREALDWLNRVDWSAQSRAAQAQAIQAQMHQSQAYEDFLSEQNDDDSDL</sequence>
<protein>
    <submittedName>
        <fullName evidence="2">Uncharacterized protein</fullName>
    </submittedName>
</protein>
<keyword evidence="3" id="KW-1185">Reference proteome</keyword>
<feature type="region of interest" description="Disordered" evidence="1">
    <location>
        <begin position="314"/>
        <end position="339"/>
    </location>
</feature>
<evidence type="ECO:0000313" key="3">
    <source>
        <dbReference type="Proteomes" id="UP000076881"/>
    </source>
</evidence>
<reference evidence="2 3" key="1">
    <citation type="journal article" date="2016" name="Genome Biol. Evol.">
        <title>Divergent and convergent evolution of fungal pathogenicity.</title>
        <authorList>
            <person name="Shang Y."/>
            <person name="Xiao G."/>
            <person name="Zheng P."/>
            <person name="Cen K."/>
            <person name="Zhan S."/>
            <person name="Wang C."/>
        </authorList>
    </citation>
    <scope>NUCLEOTIDE SEQUENCE [LARGE SCALE GENOMIC DNA]</scope>
    <source>
        <strain evidence="2 3">RCEF 1005</strain>
    </source>
</reference>
<feature type="compositionally biased region" description="Low complexity" evidence="1">
    <location>
        <begin position="314"/>
        <end position="324"/>
    </location>
</feature>
<feature type="compositionally biased region" description="Polar residues" evidence="1">
    <location>
        <begin position="247"/>
        <end position="266"/>
    </location>
</feature>
<proteinExistence type="predicted"/>
<feature type="region of interest" description="Disordered" evidence="1">
    <location>
        <begin position="193"/>
        <end position="284"/>
    </location>
</feature>
<organism evidence="2 3">
    <name type="scientific">Akanthomyces lecanii RCEF 1005</name>
    <dbReference type="NCBI Taxonomy" id="1081108"/>
    <lineage>
        <taxon>Eukaryota</taxon>
        <taxon>Fungi</taxon>
        <taxon>Dikarya</taxon>
        <taxon>Ascomycota</taxon>
        <taxon>Pezizomycotina</taxon>
        <taxon>Sordariomycetes</taxon>
        <taxon>Hypocreomycetidae</taxon>
        <taxon>Hypocreales</taxon>
        <taxon>Cordycipitaceae</taxon>
        <taxon>Akanthomyces</taxon>
        <taxon>Cordyceps confragosa</taxon>
    </lineage>
</organism>
<feature type="compositionally biased region" description="Acidic residues" evidence="1">
    <location>
        <begin position="193"/>
        <end position="205"/>
    </location>
</feature>
<feature type="region of interest" description="Disordered" evidence="1">
    <location>
        <begin position="158"/>
        <end position="177"/>
    </location>
</feature>
<feature type="compositionally biased region" description="Polar residues" evidence="1">
    <location>
        <begin position="66"/>
        <end position="75"/>
    </location>
</feature>
<dbReference type="STRING" id="1081108.A0A168K0X8"/>
<feature type="region of interest" description="Disordered" evidence="1">
    <location>
        <begin position="44"/>
        <end position="81"/>
    </location>
</feature>
<feature type="compositionally biased region" description="Acidic residues" evidence="1">
    <location>
        <begin position="328"/>
        <end position="339"/>
    </location>
</feature>
<dbReference type="EMBL" id="AZHF01000001">
    <property type="protein sequence ID" value="OAA81110.1"/>
    <property type="molecule type" value="Genomic_DNA"/>
</dbReference>
<evidence type="ECO:0000256" key="1">
    <source>
        <dbReference type="SAM" id="MobiDB-lite"/>
    </source>
</evidence>
<comment type="caution">
    <text evidence="2">The sequence shown here is derived from an EMBL/GenBank/DDBJ whole genome shotgun (WGS) entry which is preliminary data.</text>
</comment>
<evidence type="ECO:0000313" key="2">
    <source>
        <dbReference type="EMBL" id="OAA81110.1"/>
    </source>
</evidence>
<accession>A0A168K0X8</accession>